<reference evidence="1 2" key="1">
    <citation type="submission" date="2017-03" db="EMBL/GenBank/DDBJ databases">
        <title>Genomes of endolithic fungi from Antarctica.</title>
        <authorList>
            <person name="Coleine C."/>
            <person name="Masonjones S."/>
            <person name="Stajich J.E."/>
        </authorList>
    </citation>
    <scope>NUCLEOTIDE SEQUENCE [LARGE SCALE GENOMIC DNA]</scope>
    <source>
        <strain evidence="1 2">CCFEE 6314</strain>
    </source>
</reference>
<dbReference type="AlphaFoldDB" id="A0A438N0F8"/>
<name>A0A438N0F8_EXOME</name>
<proteinExistence type="predicted"/>
<dbReference type="Gene3D" id="1.10.1470.10">
    <property type="entry name" value="YjbJ"/>
    <property type="match status" value="1"/>
</dbReference>
<evidence type="ECO:0000313" key="1">
    <source>
        <dbReference type="EMBL" id="RVX69201.1"/>
    </source>
</evidence>
<protein>
    <submittedName>
        <fullName evidence="1">Uncharacterized protein</fullName>
    </submittedName>
</protein>
<dbReference type="InterPro" id="IPR036629">
    <property type="entry name" value="YjbJ_sf"/>
</dbReference>
<organism evidence="1 2">
    <name type="scientific">Exophiala mesophila</name>
    <name type="common">Black yeast-like fungus</name>
    <dbReference type="NCBI Taxonomy" id="212818"/>
    <lineage>
        <taxon>Eukaryota</taxon>
        <taxon>Fungi</taxon>
        <taxon>Dikarya</taxon>
        <taxon>Ascomycota</taxon>
        <taxon>Pezizomycotina</taxon>
        <taxon>Eurotiomycetes</taxon>
        <taxon>Chaetothyriomycetidae</taxon>
        <taxon>Chaetothyriales</taxon>
        <taxon>Herpotrichiellaceae</taxon>
        <taxon>Exophiala</taxon>
    </lineage>
</organism>
<dbReference type="EMBL" id="NAJM01000031">
    <property type="protein sequence ID" value="RVX69201.1"/>
    <property type="molecule type" value="Genomic_DNA"/>
</dbReference>
<sequence length="285" mass="31513">MPVDLSKKMVQIHCPGRQSTMMTILRGPSGFHCAWGFKGRFEEPAPLPLCKEAFLLVIAEEIESADLIRAGFQAYQHALNSNKTQGFSSRFLASENVSTAITQDQLDKIKIYLEAIREEIGRSSCADTFVDDETSHDTMYCLSWIARCRAILVHSHVYYKVNHTLVGSENKDGTMASKVQPGQTSQTRTSHVSNVLKSMDKRTSVPLKQSVCSKCVLRMRAFEVVRGGSGLIIKQALRTKFDKLTPADFAASQGNKDTLAEKVAAAYGISKEEALQQVEDVFAGK</sequence>
<dbReference type="OrthoDB" id="4156346at2759"/>
<evidence type="ECO:0000313" key="2">
    <source>
        <dbReference type="Proteomes" id="UP000288859"/>
    </source>
</evidence>
<dbReference type="SUPFAM" id="SSF69047">
    <property type="entry name" value="Hypothetical protein YjbJ"/>
    <property type="match status" value="1"/>
</dbReference>
<dbReference type="VEuPathDB" id="FungiDB:PV10_03264"/>
<dbReference type="VEuPathDB" id="FungiDB:PV10_03265"/>
<gene>
    <name evidence="1" type="ORF">B0A52_07177</name>
</gene>
<dbReference type="Proteomes" id="UP000288859">
    <property type="component" value="Unassembled WGS sequence"/>
</dbReference>
<accession>A0A438N0F8</accession>
<comment type="caution">
    <text evidence="1">The sequence shown here is derived from an EMBL/GenBank/DDBJ whole genome shotgun (WGS) entry which is preliminary data.</text>
</comment>